<keyword evidence="3" id="KW-1185">Reference proteome</keyword>
<protein>
    <submittedName>
        <fullName evidence="2">MarR family transcriptional regulator</fullName>
    </submittedName>
</protein>
<dbReference type="InterPro" id="IPR036390">
    <property type="entry name" value="WH_DNA-bd_sf"/>
</dbReference>
<sequence length="169" mass="18880">MRMHTDGDLVDRIVDEWDSAFPDVGLAPVEVIVRIARISTLSLRALEHELARTAVSRGEYEVLGALVRNDHPLRPGEVTTTTMVSPAATTKYVDALVRKGLVERGTWEQDKRVVLLRITDAGRELVRKVFPARVERDRRLLAGLDDDERAVLLGLLRRVTANAEHAAPE</sequence>
<name>A0ABP9CZE7_9ACTN</name>
<dbReference type="SUPFAM" id="SSF46785">
    <property type="entry name" value="Winged helix' DNA-binding domain"/>
    <property type="match status" value="1"/>
</dbReference>
<dbReference type="Gene3D" id="1.10.10.10">
    <property type="entry name" value="Winged helix-like DNA-binding domain superfamily/Winged helix DNA-binding domain"/>
    <property type="match status" value="1"/>
</dbReference>
<dbReference type="PROSITE" id="PS50995">
    <property type="entry name" value="HTH_MARR_2"/>
    <property type="match status" value="1"/>
</dbReference>
<comment type="caution">
    <text evidence="2">The sequence shown here is derived from an EMBL/GenBank/DDBJ whole genome shotgun (WGS) entry which is preliminary data.</text>
</comment>
<dbReference type="InterPro" id="IPR036388">
    <property type="entry name" value="WH-like_DNA-bd_sf"/>
</dbReference>
<dbReference type="InterPro" id="IPR000835">
    <property type="entry name" value="HTH_MarR-typ"/>
</dbReference>
<evidence type="ECO:0000259" key="1">
    <source>
        <dbReference type="PROSITE" id="PS50995"/>
    </source>
</evidence>
<reference evidence="3" key="1">
    <citation type="journal article" date="2019" name="Int. J. Syst. Evol. Microbiol.">
        <title>The Global Catalogue of Microorganisms (GCM) 10K type strain sequencing project: providing services to taxonomists for standard genome sequencing and annotation.</title>
        <authorList>
            <consortium name="The Broad Institute Genomics Platform"/>
            <consortium name="The Broad Institute Genome Sequencing Center for Infectious Disease"/>
            <person name="Wu L."/>
            <person name="Ma J."/>
        </authorList>
    </citation>
    <scope>NUCLEOTIDE SEQUENCE [LARGE SCALE GENOMIC DNA]</scope>
    <source>
        <strain evidence="3">JCM 18542</strain>
    </source>
</reference>
<gene>
    <name evidence="2" type="ORF">GCM10023353_35220</name>
</gene>
<dbReference type="PANTHER" id="PTHR33164">
    <property type="entry name" value="TRANSCRIPTIONAL REGULATOR, MARR FAMILY"/>
    <property type="match status" value="1"/>
</dbReference>
<dbReference type="PANTHER" id="PTHR33164:SF104">
    <property type="entry name" value="TRANSCRIPTIONAL REGULATORY PROTEIN"/>
    <property type="match status" value="1"/>
</dbReference>
<dbReference type="Proteomes" id="UP001500839">
    <property type="component" value="Unassembled WGS sequence"/>
</dbReference>
<organism evidence="2 3">
    <name type="scientific">Tomitella cavernea</name>
    <dbReference type="NCBI Taxonomy" id="1387982"/>
    <lineage>
        <taxon>Bacteria</taxon>
        <taxon>Bacillati</taxon>
        <taxon>Actinomycetota</taxon>
        <taxon>Actinomycetes</taxon>
        <taxon>Mycobacteriales</taxon>
        <taxon>Tomitella</taxon>
    </lineage>
</organism>
<dbReference type="PRINTS" id="PR00598">
    <property type="entry name" value="HTHMARR"/>
</dbReference>
<feature type="domain" description="HTH marR-type" evidence="1">
    <location>
        <begin position="28"/>
        <end position="161"/>
    </location>
</feature>
<evidence type="ECO:0000313" key="2">
    <source>
        <dbReference type="EMBL" id="GAA4823436.1"/>
    </source>
</evidence>
<evidence type="ECO:0000313" key="3">
    <source>
        <dbReference type="Proteomes" id="UP001500839"/>
    </source>
</evidence>
<dbReference type="EMBL" id="BAABKQ010000001">
    <property type="protein sequence ID" value="GAA4823436.1"/>
    <property type="molecule type" value="Genomic_DNA"/>
</dbReference>
<dbReference type="Pfam" id="PF12802">
    <property type="entry name" value="MarR_2"/>
    <property type="match status" value="1"/>
</dbReference>
<proteinExistence type="predicted"/>
<dbReference type="SMART" id="SM00347">
    <property type="entry name" value="HTH_MARR"/>
    <property type="match status" value="1"/>
</dbReference>
<dbReference type="InterPro" id="IPR039422">
    <property type="entry name" value="MarR/SlyA-like"/>
</dbReference>
<accession>A0ABP9CZE7</accession>